<comment type="caution">
    <text evidence="1">The sequence shown here is derived from an EMBL/GenBank/DDBJ whole genome shotgun (WGS) entry which is preliminary data.</text>
</comment>
<accession>A0AAV3UH50</accession>
<gene>
    <name evidence="1" type="ORF">GCM10025751_21910</name>
</gene>
<proteinExistence type="predicted"/>
<dbReference type="RefSeq" id="WP_227777239.1">
    <property type="nucleotide sequence ID" value="NZ_BAABKX010000004.1"/>
</dbReference>
<dbReference type="GeneID" id="68615948"/>
<dbReference type="AlphaFoldDB" id="A0AAV3UH50"/>
<evidence type="ECO:0000313" key="1">
    <source>
        <dbReference type="EMBL" id="GAA5049267.1"/>
    </source>
</evidence>
<name>A0AAV3UH50_9EURY</name>
<dbReference type="EMBL" id="BAABKX010000004">
    <property type="protein sequence ID" value="GAA5049267.1"/>
    <property type="molecule type" value="Genomic_DNA"/>
</dbReference>
<evidence type="ECO:0000313" key="2">
    <source>
        <dbReference type="Proteomes" id="UP001501729"/>
    </source>
</evidence>
<organism evidence="1 2">
    <name type="scientific">Haladaptatus pallidirubidus</name>
    <dbReference type="NCBI Taxonomy" id="1008152"/>
    <lineage>
        <taxon>Archaea</taxon>
        <taxon>Methanobacteriati</taxon>
        <taxon>Methanobacteriota</taxon>
        <taxon>Stenosarchaea group</taxon>
        <taxon>Halobacteria</taxon>
        <taxon>Halobacteriales</taxon>
        <taxon>Haladaptataceae</taxon>
        <taxon>Haladaptatus</taxon>
    </lineage>
</organism>
<dbReference type="Proteomes" id="UP001501729">
    <property type="component" value="Unassembled WGS sequence"/>
</dbReference>
<sequence length="135" mass="14588">MSTHEHSIIPKPLNPRSADTLVQQLSPGDRVRITTTDLPRTILTVRETHPVTSQAPQLVLTAPPITTTAQDARQQATYHCTASHPESPMTVLEYTHTATDTTARCIGSLTTIAHFPRLSTPTDATAATAEVPVDE</sequence>
<protein>
    <submittedName>
        <fullName evidence="1">Uncharacterized protein</fullName>
    </submittedName>
</protein>
<reference evidence="1 2" key="1">
    <citation type="journal article" date="2019" name="Int. J. Syst. Evol. Microbiol.">
        <title>The Global Catalogue of Microorganisms (GCM) 10K type strain sequencing project: providing services to taxonomists for standard genome sequencing and annotation.</title>
        <authorList>
            <consortium name="The Broad Institute Genomics Platform"/>
            <consortium name="The Broad Institute Genome Sequencing Center for Infectious Disease"/>
            <person name="Wu L."/>
            <person name="Ma J."/>
        </authorList>
    </citation>
    <scope>NUCLEOTIDE SEQUENCE [LARGE SCALE GENOMIC DNA]</scope>
    <source>
        <strain evidence="1 2">JCM 17504</strain>
    </source>
</reference>
<keyword evidence="2" id="KW-1185">Reference proteome</keyword>